<protein>
    <submittedName>
        <fullName evidence="2">Uncharacterized protein</fullName>
    </submittedName>
</protein>
<evidence type="ECO:0000256" key="1">
    <source>
        <dbReference type="SAM" id="MobiDB-lite"/>
    </source>
</evidence>
<gene>
    <name evidence="2" type="ORF">BU23DRAFT_566125</name>
</gene>
<proteinExistence type="predicted"/>
<dbReference type="AlphaFoldDB" id="A0A6A5VJE0"/>
<dbReference type="Proteomes" id="UP000800036">
    <property type="component" value="Unassembled WGS sequence"/>
</dbReference>
<feature type="region of interest" description="Disordered" evidence="1">
    <location>
        <begin position="1"/>
        <end position="24"/>
    </location>
</feature>
<reference evidence="2" key="1">
    <citation type="journal article" date="2020" name="Stud. Mycol.">
        <title>101 Dothideomycetes genomes: a test case for predicting lifestyles and emergence of pathogens.</title>
        <authorList>
            <person name="Haridas S."/>
            <person name="Albert R."/>
            <person name="Binder M."/>
            <person name="Bloem J."/>
            <person name="Labutti K."/>
            <person name="Salamov A."/>
            <person name="Andreopoulos B."/>
            <person name="Baker S."/>
            <person name="Barry K."/>
            <person name="Bills G."/>
            <person name="Bluhm B."/>
            <person name="Cannon C."/>
            <person name="Castanera R."/>
            <person name="Culley D."/>
            <person name="Daum C."/>
            <person name="Ezra D."/>
            <person name="Gonzalez J."/>
            <person name="Henrissat B."/>
            <person name="Kuo A."/>
            <person name="Liang C."/>
            <person name="Lipzen A."/>
            <person name="Lutzoni F."/>
            <person name="Magnuson J."/>
            <person name="Mondo S."/>
            <person name="Nolan M."/>
            <person name="Ohm R."/>
            <person name="Pangilinan J."/>
            <person name="Park H.-J."/>
            <person name="Ramirez L."/>
            <person name="Alfaro M."/>
            <person name="Sun H."/>
            <person name="Tritt A."/>
            <person name="Yoshinaga Y."/>
            <person name="Zwiers L.-H."/>
            <person name="Turgeon B."/>
            <person name="Goodwin S."/>
            <person name="Spatafora J."/>
            <person name="Crous P."/>
            <person name="Grigoriev I."/>
        </authorList>
    </citation>
    <scope>NUCLEOTIDE SEQUENCE</scope>
    <source>
        <strain evidence="2">CBS 107.79</strain>
    </source>
</reference>
<dbReference type="EMBL" id="ML976668">
    <property type="protein sequence ID" value="KAF1975912.1"/>
    <property type="molecule type" value="Genomic_DNA"/>
</dbReference>
<evidence type="ECO:0000313" key="2">
    <source>
        <dbReference type="EMBL" id="KAF1975912.1"/>
    </source>
</evidence>
<organism evidence="2 3">
    <name type="scientific">Bimuria novae-zelandiae CBS 107.79</name>
    <dbReference type="NCBI Taxonomy" id="1447943"/>
    <lineage>
        <taxon>Eukaryota</taxon>
        <taxon>Fungi</taxon>
        <taxon>Dikarya</taxon>
        <taxon>Ascomycota</taxon>
        <taxon>Pezizomycotina</taxon>
        <taxon>Dothideomycetes</taxon>
        <taxon>Pleosporomycetidae</taxon>
        <taxon>Pleosporales</taxon>
        <taxon>Massarineae</taxon>
        <taxon>Didymosphaeriaceae</taxon>
        <taxon>Bimuria</taxon>
    </lineage>
</organism>
<feature type="region of interest" description="Disordered" evidence="1">
    <location>
        <begin position="51"/>
        <end position="119"/>
    </location>
</feature>
<name>A0A6A5VJE0_9PLEO</name>
<feature type="compositionally biased region" description="Polar residues" evidence="1">
    <location>
        <begin position="51"/>
        <end position="78"/>
    </location>
</feature>
<sequence>MLEAIKNITGGKTQPRQENGDVEVEATLQHSLKRKRDASLLAEPRALGTLSISAESNHPNNASSSTLKPEHISQNTNEKPAGEEDAATLLQKFQADRKPDNVAEPGGAVSRSSKRPCSSISEKGTFPWMLYLLKQGKAYHPFSILPEPTRSAIERTFHNAYYSSATQTIIVSQKKHDKFFRYFKLNWVKKYEAPICMGYFIHSQSQPFERSDEQAYDRCTRARRPCVRAIEREGGPQLVFYPARDSSSTWEEPSFWMPGNGLRK</sequence>
<keyword evidence="3" id="KW-1185">Reference proteome</keyword>
<accession>A0A6A5VJE0</accession>
<evidence type="ECO:0000313" key="3">
    <source>
        <dbReference type="Proteomes" id="UP000800036"/>
    </source>
</evidence>